<evidence type="ECO:0000256" key="5">
    <source>
        <dbReference type="ARBA" id="ARBA00048542"/>
    </source>
</evidence>
<keyword evidence="3 6" id="KW-0560">Oxidoreductase</keyword>
<sequence length="215" mass="24267">MSTVLVIKAHPATENVANSVVIGERFVEAYRKDHPQDQIIEHDLYAEGVPEINSSNLDSWTKLTNGTTYQDLSENEQILLSRQQKLQDQFILADKYVFVSPMYNLFIPNRLKMYLDLVIVSTKTWVEGEHGPEGTLHNKKALHIQSSGGTYHHTDNEFMAKLDLGDSYLKALLGQVGIKDYQGIYCEGNSHRDPEDMAANREIVAKQAGKIAKTF</sequence>
<keyword evidence="2 6" id="KW-0288">FMN</keyword>
<dbReference type="GO" id="GO:0016652">
    <property type="term" value="F:oxidoreductase activity, acting on NAD(P)H as acceptor"/>
    <property type="evidence" value="ECO:0007669"/>
    <property type="project" value="UniProtKB-UniRule"/>
</dbReference>
<dbReference type="EMBL" id="CP012288">
    <property type="protein sequence ID" value="AMV66986.1"/>
    <property type="molecule type" value="Genomic_DNA"/>
</dbReference>
<comment type="function">
    <text evidence="6">Also exhibits azoreductase activity. Catalyzes the reductive cleavage of the azo bond in aromatic azo compounds to the corresponding amines.</text>
</comment>
<dbReference type="EC" id="1.6.5.-" evidence="6"/>
<dbReference type="Pfam" id="PF02525">
    <property type="entry name" value="Flavodoxin_2"/>
    <property type="match status" value="1"/>
</dbReference>
<dbReference type="PANTHER" id="PTHR43741:SF7">
    <property type="entry name" value="FMN-DEPENDENT NADH:QUINONE OXIDOREDUCTASE"/>
    <property type="match status" value="1"/>
</dbReference>
<dbReference type="GO" id="GO:0009055">
    <property type="term" value="F:electron transfer activity"/>
    <property type="evidence" value="ECO:0007669"/>
    <property type="project" value="UniProtKB-UniRule"/>
</dbReference>
<dbReference type="InterPro" id="IPR050104">
    <property type="entry name" value="FMN-dep_NADH:Q_OxRdtase_AzoR1"/>
</dbReference>
<feature type="binding site" evidence="6">
    <location>
        <begin position="146"/>
        <end position="149"/>
    </location>
    <ligand>
        <name>FMN</name>
        <dbReference type="ChEBI" id="CHEBI:58210"/>
    </ligand>
</feature>
<dbReference type="OrthoDB" id="9805013at2"/>
<dbReference type="HAMAP" id="MF_01216">
    <property type="entry name" value="Azoreductase_type1"/>
    <property type="match status" value="1"/>
</dbReference>
<comment type="catalytic activity">
    <reaction evidence="5">
        <text>N,N-dimethyl-1,4-phenylenediamine + anthranilate + 2 NAD(+) = 2-(4-dimethylaminophenyl)diazenylbenzoate + 2 NADH + 2 H(+)</text>
        <dbReference type="Rhea" id="RHEA:55872"/>
        <dbReference type="ChEBI" id="CHEBI:15378"/>
        <dbReference type="ChEBI" id="CHEBI:15783"/>
        <dbReference type="ChEBI" id="CHEBI:16567"/>
        <dbReference type="ChEBI" id="CHEBI:57540"/>
        <dbReference type="ChEBI" id="CHEBI:57945"/>
        <dbReference type="ChEBI" id="CHEBI:71579"/>
        <dbReference type="EC" id="1.7.1.17"/>
    </reaction>
    <physiologicalReaction direction="right-to-left" evidence="5">
        <dbReference type="Rhea" id="RHEA:55874"/>
    </physiologicalReaction>
</comment>
<comment type="catalytic activity">
    <reaction evidence="6">
        <text>2 a quinone + NADH + H(+) = 2 a 1,4-benzosemiquinone + NAD(+)</text>
        <dbReference type="Rhea" id="RHEA:65952"/>
        <dbReference type="ChEBI" id="CHEBI:15378"/>
        <dbReference type="ChEBI" id="CHEBI:57540"/>
        <dbReference type="ChEBI" id="CHEBI:57945"/>
        <dbReference type="ChEBI" id="CHEBI:132124"/>
        <dbReference type="ChEBI" id="CHEBI:134225"/>
    </reaction>
</comment>
<dbReference type="InterPro" id="IPR023048">
    <property type="entry name" value="NADH:quinone_OxRdtase_FMN_depd"/>
</dbReference>
<evidence type="ECO:0000256" key="2">
    <source>
        <dbReference type="ARBA" id="ARBA00022643"/>
    </source>
</evidence>
<dbReference type="SUPFAM" id="SSF52218">
    <property type="entry name" value="Flavoproteins"/>
    <property type="match status" value="1"/>
</dbReference>
<keyword evidence="4 6" id="KW-0520">NAD</keyword>
<protein>
    <recommendedName>
        <fullName evidence="6">FMN dependent NADH:quinone oxidoreductase</fullName>
        <ecNumber evidence="6">1.6.5.-</ecNumber>
    </recommendedName>
    <alternativeName>
        <fullName evidence="6">Azo-dye reductase</fullName>
    </alternativeName>
    <alternativeName>
        <fullName evidence="6">FMN-dependent NADH-azo compound oxidoreductase</fullName>
    </alternativeName>
    <alternativeName>
        <fullName evidence="6">FMN-dependent NADH-azoreductase</fullName>
        <ecNumber evidence="6">1.7.1.17</ecNumber>
    </alternativeName>
</protein>
<dbReference type="InterPro" id="IPR003680">
    <property type="entry name" value="Flavodoxin_fold"/>
</dbReference>
<comment type="cofactor">
    <cofactor evidence="6">
        <name>FMN</name>
        <dbReference type="ChEBI" id="CHEBI:58210"/>
    </cofactor>
    <text evidence="6">Binds 1 FMN per subunit.</text>
</comment>
<evidence type="ECO:0000256" key="3">
    <source>
        <dbReference type="ARBA" id="ARBA00023002"/>
    </source>
</evidence>
<accession>A0A0R2HAU4</accession>
<comment type="similarity">
    <text evidence="6">Belongs to the azoreductase type 1 family.</text>
</comment>
<dbReference type="EMBL" id="CP012275">
    <property type="protein sequence ID" value="AMV63122.1"/>
    <property type="molecule type" value="Genomic_DNA"/>
</dbReference>
<dbReference type="Proteomes" id="UP000076405">
    <property type="component" value="Chromosome"/>
</dbReference>
<dbReference type="GeneID" id="57276447"/>
<dbReference type="PANTHER" id="PTHR43741">
    <property type="entry name" value="FMN-DEPENDENT NADH-AZOREDUCTASE 1"/>
    <property type="match status" value="1"/>
</dbReference>
<proteinExistence type="inferred from homology"/>
<feature type="binding site" evidence="6">
    <location>
        <begin position="102"/>
        <end position="105"/>
    </location>
    <ligand>
        <name>FMN</name>
        <dbReference type="ChEBI" id="CHEBI:58210"/>
    </ligand>
</feature>
<keyword evidence="10" id="KW-1185">Reference proteome</keyword>
<dbReference type="InterPro" id="IPR029039">
    <property type="entry name" value="Flavoprotein-like_sf"/>
</dbReference>
<evidence type="ECO:0000259" key="7">
    <source>
        <dbReference type="Pfam" id="PF02525"/>
    </source>
</evidence>
<gene>
    <name evidence="6" type="primary">azoR</name>
    <name evidence="8" type="ORF">ADU70_1644</name>
    <name evidence="9" type="ORF">ADU72_1051</name>
</gene>
<dbReference type="AlphaFoldDB" id="A0A0R2HAU4"/>
<evidence type="ECO:0000256" key="6">
    <source>
        <dbReference type="HAMAP-Rule" id="MF_01216"/>
    </source>
</evidence>
<keyword evidence="1 6" id="KW-0285">Flavoprotein</keyword>
<dbReference type="EC" id="1.7.1.17" evidence="6"/>
<feature type="domain" description="Flavodoxin-like fold" evidence="7">
    <location>
        <begin position="3"/>
        <end position="203"/>
    </location>
</feature>
<name>A0A0R2HAU4_9LACO</name>
<dbReference type="Proteomes" id="UP000076244">
    <property type="component" value="Chromosome"/>
</dbReference>
<comment type="function">
    <text evidence="6">Quinone reductase that provides resistance to thiol-specific stress caused by electrophilic quinones.</text>
</comment>
<reference evidence="10 11" key="1">
    <citation type="journal article" date="2016" name="PLoS ONE">
        <title>The Identification of Novel Diagnostic Marker Genes for the Detection of Beer Spoiling Pediococcus damnosus Strains Using the BlAst Diagnostic Gene findEr.</title>
        <authorList>
            <person name="Behr J."/>
            <person name="Geissler A.J."/>
            <person name="Schmid J."/>
            <person name="Zehe A."/>
            <person name="Vogel R.F."/>
        </authorList>
    </citation>
    <scope>NUCLEOTIDE SEQUENCE [LARGE SCALE GENOMIC DNA]</scope>
    <source>
        <strain evidence="8 11">TMW 2.1533</strain>
        <strain evidence="9 10">TMW 2.1535</strain>
    </source>
</reference>
<dbReference type="RefSeq" id="WP_046872039.1">
    <property type="nucleotide sequence ID" value="NZ_BAAAXI010000147.1"/>
</dbReference>
<dbReference type="KEGG" id="pdm:ADU72_1051"/>
<evidence type="ECO:0000256" key="4">
    <source>
        <dbReference type="ARBA" id="ARBA00023027"/>
    </source>
</evidence>
<comment type="caution">
    <text evidence="6">Lacks conserved residue(s) required for the propagation of feature annotation.</text>
</comment>
<dbReference type="Gene3D" id="3.40.50.360">
    <property type="match status" value="1"/>
</dbReference>
<evidence type="ECO:0000313" key="10">
    <source>
        <dbReference type="Proteomes" id="UP000076244"/>
    </source>
</evidence>
<evidence type="ECO:0000313" key="8">
    <source>
        <dbReference type="EMBL" id="AMV63122.1"/>
    </source>
</evidence>
<evidence type="ECO:0000313" key="11">
    <source>
        <dbReference type="Proteomes" id="UP000076405"/>
    </source>
</evidence>
<organism evidence="8 11">
    <name type="scientific">Pediococcus damnosus</name>
    <dbReference type="NCBI Taxonomy" id="51663"/>
    <lineage>
        <taxon>Bacteria</taxon>
        <taxon>Bacillati</taxon>
        <taxon>Bacillota</taxon>
        <taxon>Bacilli</taxon>
        <taxon>Lactobacillales</taxon>
        <taxon>Lactobacillaceae</taxon>
        <taxon>Pediococcus</taxon>
    </lineage>
</organism>
<evidence type="ECO:0000256" key="1">
    <source>
        <dbReference type="ARBA" id="ARBA00022630"/>
    </source>
</evidence>
<evidence type="ECO:0000313" key="9">
    <source>
        <dbReference type="EMBL" id="AMV66986.1"/>
    </source>
</evidence>
<dbReference type="GO" id="GO:0016655">
    <property type="term" value="F:oxidoreductase activity, acting on NAD(P)H, quinone or similar compound as acceptor"/>
    <property type="evidence" value="ECO:0007669"/>
    <property type="project" value="InterPro"/>
</dbReference>
<dbReference type="GO" id="GO:0010181">
    <property type="term" value="F:FMN binding"/>
    <property type="evidence" value="ECO:0007669"/>
    <property type="project" value="UniProtKB-UniRule"/>
</dbReference>
<comment type="subunit">
    <text evidence="6">Homodimer.</text>
</comment>